<evidence type="ECO:0000313" key="4">
    <source>
        <dbReference type="Proteomes" id="UP000234271"/>
    </source>
</evidence>
<organism evidence="3 4">
    <name type="scientific">Beggiatoa leptomitoformis</name>
    <dbReference type="NCBI Taxonomy" id="288004"/>
    <lineage>
        <taxon>Bacteria</taxon>
        <taxon>Pseudomonadati</taxon>
        <taxon>Pseudomonadota</taxon>
        <taxon>Gammaproteobacteria</taxon>
        <taxon>Thiotrichales</taxon>
        <taxon>Thiotrichaceae</taxon>
        <taxon>Beggiatoa</taxon>
    </lineage>
</organism>
<proteinExistence type="inferred from homology"/>
<dbReference type="GO" id="GO:0051539">
    <property type="term" value="F:4 iron, 4 sulfur cluster binding"/>
    <property type="evidence" value="ECO:0007669"/>
    <property type="project" value="InterPro"/>
</dbReference>
<dbReference type="KEGG" id="blep:AL038_02870"/>
<dbReference type="Gene3D" id="3.80.30.20">
    <property type="entry name" value="tm_1862 like domain"/>
    <property type="match status" value="1"/>
</dbReference>
<dbReference type="InterPro" id="IPR010723">
    <property type="entry name" value="HemN_C"/>
</dbReference>
<dbReference type="RefSeq" id="WP_062148745.1">
    <property type="nucleotide sequence ID" value="NZ_CP012373.2"/>
</dbReference>
<dbReference type="Pfam" id="PF06969">
    <property type="entry name" value="HemN_C"/>
    <property type="match status" value="1"/>
</dbReference>
<dbReference type="PROSITE" id="PS51918">
    <property type="entry name" value="RADICAL_SAM"/>
    <property type="match status" value="1"/>
</dbReference>
<name>A0A2N9YBE6_9GAMM</name>
<dbReference type="PANTHER" id="PTHR13932:SF5">
    <property type="entry name" value="RADICAL S-ADENOSYL METHIONINE DOMAIN-CONTAINING PROTEIN 1, MITOCHONDRIAL"/>
    <property type="match status" value="1"/>
</dbReference>
<dbReference type="InterPro" id="IPR023404">
    <property type="entry name" value="rSAM_horseshoe"/>
</dbReference>
<feature type="domain" description="Radical SAM core" evidence="2">
    <location>
        <begin position="36"/>
        <end position="273"/>
    </location>
</feature>
<dbReference type="OrthoDB" id="9808022at2"/>
<dbReference type="AlphaFoldDB" id="A0A2N9YBE6"/>
<dbReference type="InterPro" id="IPR058240">
    <property type="entry name" value="rSAM_sf"/>
</dbReference>
<dbReference type="SFLD" id="SFLDG01065">
    <property type="entry name" value="anaerobic_coproporphyrinogen-I"/>
    <property type="match status" value="1"/>
</dbReference>
<dbReference type="InterPro" id="IPR006638">
    <property type="entry name" value="Elp3/MiaA/NifB-like_rSAM"/>
</dbReference>
<dbReference type="SMART" id="SM00729">
    <property type="entry name" value="Elp3"/>
    <property type="match status" value="1"/>
</dbReference>
<sequence length="423" mass="48331">MINTRKENPYWEPSRKGFITNYPNFLHWKKLDVDEMQSDRPLNLYVHSPFCAQRCSYCYYRTITGSRKSEVDRYVDALCREITLANERFGLNKRPINSVYFGGGTPTLLAGDNLKQITDTLRQHFNLDNAEFTVEGEPVTLTEKKAEILKELGVNRISLGVQSLSDDIIKLSNRQDTEAKVLRAIEFAKSTGAVVNIDLMSGLAGEKPETWEYSVNRALETGVHSITVYKMELYTNTQYFIEVRNDTLQLPSDEQELSFMQYALDKFEAAEYRPWSFFTFTKEGRYTHVHAPSIWRGDDCFSFGTSAFGRLGDWVYQNSNDADKYIEMLEAGELPINRGHHLTALDQMIRDVVLGIKLIHLDLSAFQKKHGFKLNSLCGAEIETLKNDGYITVSENEIVLTPKGILHGDYVGKSLGKRLAEMY</sequence>
<dbReference type="SFLD" id="SFLDF00562">
    <property type="entry name" value="HemN-like__clustered_with_heat"/>
    <property type="match status" value="1"/>
</dbReference>
<keyword evidence="4" id="KW-1185">Reference proteome</keyword>
<reference evidence="4" key="1">
    <citation type="submission" date="2016-12" db="EMBL/GenBank/DDBJ databases">
        <title>Complete Genome Sequence of Beggiatoa leptomitiformis D-401.</title>
        <authorList>
            <person name="Fomenkov A."/>
            <person name="Vincze T."/>
            <person name="Grabovich M."/>
            <person name="Anton B.P."/>
            <person name="Dubinina G."/>
            <person name="Orlova M."/>
            <person name="Belousova E."/>
            <person name="Roberts R.J."/>
        </authorList>
    </citation>
    <scope>NUCLEOTIDE SEQUENCE [LARGE SCALE GENOMIC DNA]</scope>
    <source>
        <strain evidence="4">D-401</strain>
    </source>
</reference>
<dbReference type="SFLD" id="SFLDS00029">
    <property type="entry name" value="Radical_SAM"/>
    <property type="match status" value="1"/>
</dbReference>
<dbReference type="GO" id="GO:0005737">
    <property type="term" value="C:cytoplasm"/>
    <property type="evidence" value="ECO:0007669"/>
    <property type="project" value="InterPro"/>
</dbReference>
<dbReference type="InterPro" id="IPR004559">
    <property type="entry name" value="HemW-like"/>
</dbReference>
<evidence type="ECO:0000313" key="3">
    <source>
        <dbReference type="EMBL" id="AUI67798.1"/>
    </source>
</evidence>
<dbReference type="STRING" id="288004.AL038_02870"/>
<dbReference type="InterPro" id="IPR034505">
    <property type="entry name" value="Coproporphyrinogen-III_oxidase"/>
</dbReference>
<dbReference type="PANTHER" id="PTHR13932">
    <property type="entry name" value="COPROPORPHYRINIGEN III OXIDASE"/>
    <property type="match status" value="1"/>
</dbReference>
<dbReference type="Proteomes" id="UP000234271">
    <property type="component" value="Chromosome"/>
</dbReference>
<dbReference type="Pfam" id="PF04055">
    <property type="entry name" value="Radical_SAM"/>
    <property type="match status" value="1"/>
</dbReference>
<dbReference type="InterPro" id="IPR007197">
    <property type="entry name" value="rSAM"/>
</dbReference>
<evidence type="ECO:0000259" key="2">
    <source>
        <dbReference type="PROSITE" id="PS51918"/>
    </source>
</evidence>
<evidence type="ECO:0000256" key="1">
    <source>
        <dbReference type="ARBA" id="ARBA00006100"/>
    </source>
</evidence>
<dbReference type="CDD" id="cd01335">
    <property type="entry name" value="Radical_SAM"/>
    <property type="match status" value="1"/>
</dbReference>
<accession>A0A2N9YBE6</accession>
<dbReference type="EMBL" id="CP018889">
    <property type="protein sequence ID" value="AUI67798.1"/>
    <property type="molecule type" value="Genomic_DNA"/>
</dbReference>
<dbReference type="SUPFAM" id="SSF102114">
    <property type="entry name" value="Radical SAM enzymes"/>
    <property type="match status" value="1"/>
</dbReference>
<dbReference type="SFLD" id="SFLDG01082">
    <property type="entry name" value="B12-binding_domain_containing"/>
    <property type="match status" value="1"/>
</dbReference>
<comment type="similarity">
    <text evidence="1">Belongs to the anaerobic coproporphyrinogen-III oxidase family. HemW subfamily.</text>
</comment>
<dbReference type="GO" id="GO:0006779">
    <property type="term" value="P:porphyrin-containing compound biosynthetic process"/>
    <property type="evidence" value="ECO:0007669"/>
    <property type="project" value="InterPro"/>
</dbReference>
<protein>
    <submittedName>
        <fullName evidence="3">Radical SAM protein</fullName>
    </submittedName>
</protein>
<dbReference type="GO" id="GO:0004109">
    <property type="term" value="F:coproporphyrinogen oxidase activity"/>
    <property type="evidence" value="ECO:0007669"/>
    <property type="project" value="InterPro"/>
</dbReference>
<gene>
    <name evidence="3" type="ORF">BLE401_03180</name>
</gene>